<sequence length="294" mass="34037">MPEPGESYYEVLNVKRDASPEDITASYRKLAKVLHPDVCGSPEAEELFKVVNEAYQVLKDPKKREAYDLSLLEADESDYGRYYTGDRRYRDPRTWYYSHIHQSYRPPKDPYGTGYTKSEVKKSNIPRILQVVLFYVTLFMAIIILVQLFVMPWMGGLTARDARSMFEEGNRWMNEEEYQKAIESFGNAVEKLPGFAEGWRAKGLAELKKADELAERGMNSQAELYYRSAEKSLETAYPSFQEDIPLLLGLSYSLQALDKPEEAVYYLKKAQDVEPENSEIRINLDKAIRRNVMQ</sequence>
<evidence type="ECO:0000313" key="4">
    <source>
        <dbReference type="EMBL" id="PWR71097.1"/>
    </source>
</evidence>
<dbReference type="Gene3D" id="1.25.40.10">
    <property type="entry name" value="Tetratricopeptide repeat domain"/>
    <property type="match status" value="1"/>
</dbReference>
<dbReference type="PANTHER" id="PTHR24074">
    <property type="entry name" value="CO-CHAPERONE PROTEIN DJLA"/>
    <property type="match status" value="1"/>
</dbReference>
<dbReference type="SUPFAM" id="SSF46565">
    <property type="entry name" value="Chaperone J-domain"/>
    <property type="match status" value="1"/>
</dbReference>
<dbReference type="Pfam" id="PF00226">
    <property type="entry name" value="DnaJ"/>
    <property type="match status" value="1"/>
</dbReference>
<evidence type="ECO:0000256" key="2">
    <source>
        <dbReference type="SAM" id="Phobius"/>
    </source>
</evidence>
<dbReference type="PROSITE" id="PS50076">
    <property type="entry name" value="DNAJ_2"/>
    <property type="match status" value="1"/>
</dbReference>
<keyword evidence="5" id="KW-1185">Reference proteome</keyword>
<dbReference type="PROSITE" id="PS50005">
    <property type="entry name" value="TPR"/>
    <property type="match status" value="1"/>
</dbReference>
<dbReference type="InterPro" id="IPR050817">
    <property type="entry name" value="DjlA_DnaK_co-chaperone"/>
</dbReference>
<dbReference type="Proteomes" id="UP000245934">
    <property type="component" value="Unassembled WGS sequence"/>
</dbReference>
<dbReference type="InterPro" id="IPR036869">
    <property type="entry name" value="J_dom_sf"/>
</dbReference>
<dbReference type="InterPro" id="IPR019734">
    <property type="entry name" value="TPR_rpt"/>
</dbReference>
<dbReference type="CDD" id="cd06257">
    <property type="entry name" value="DnaJ"/>
    <property type="match status" value="1"/>
</dbReference>
<keyword evidence="2" id="KW-0812">Transmembrane</keyword>
<feature type="domain" description="J" evidence="3">
    <location>
        <begin position="7"/>
        <end position="71"/>
    </location>
</feature>
<dbReference type="SMART" id="SM00028">
    <property type="entry name" value="TPR"/>
    <property type="match status" value="2"/>
</dbReference>
<evidence type="ECO:0000313" key="5">
    <source>
        <dbReference type="Proteomes" id="UP000245934"/>
    </source>
</evidence>
<feature type="transmembrane region" description="Helical" evidence="2">
    <location>
        <begin position="131"/>
        <end position="154"/>
    </location>
</feature>
<dbReference type="InterPro" id="IPR011990">
    <property type="entry name" value="TPR-like_helical_dom_sf"/>
</dbReference>
<name>A0A2V2N4I2_9EURY</name>
<dbReference type="InterPro" id="IPR018253">
    <property type="entry name" value="DnaJ_domain_CS"/>
</dbReference>
<reference evidence="4 5" key="1">
    <citation type="submission" date="2018-05" db="EMBL/GenBank/DDBJ databases">
        <title>Draft genome of Methanospirillum stamsii Pt1.</title>
        <authorList>
            <person name="Dueholm M.S."/>
            <person name="Nielsen P.H."/>
            <person name="Bakmann L.F."/>
            <person name="Otzen D.E."/>
        </authorList>
    </citation>
    <scope>NUCLEOTIDE SEQUENCE [LARGE SCALE GENOMIC DNA]</scope>
    <source>
        <strain evidence="4 5">Pt1</strain>
    </source>
</reference>
<keyword evidence="1" id="KW-0802">TPR repeat</keyword>
<dbReference type="SMART" id="SM00271">
    <property type="entry name" value="DnaJ"/>
    <property type="match status" value="1"/>
</dbReference>
<dbReference type="OrthoDB" id="11397at2157"/>
<gene>
    <name evidence="4" type="ORF">DLD82_14470</name>
</gene>
<evidence type="ECO:0000256" key="1">
    <source>
        <dbReference type="PROSITE-ProRule" id="PRU00339"/>
    </source>
</evidence>
<dbReference type="AlphaFoldDB" id="A0A2V2N4I2"/>
<dbReference type="SUPFAM" id="SSF48452">
    <property type="entry name" value="TPR-like"/>
    <property type="match status" value="1"/>
</dbReference>
<dbReference type="InterPro" id="IPR001623">
    <property type="entry name" value="DnaJ_domain"/>
</dbReference>
<dbReference type="RefSeq" id="WP_109941834.1">
    <property type="nucleotide sequence ID" value="NZ_CP176366.1"/>
</dbReference>
<evidence type="ECO:0000259" key="3">
    <source>
        <dbReference type="PROSITE" id="PS50076"/>
    </source>
</evidence>
<organism evidence="4 5">
    <name type="scientific">Methanospirillum stamsii</name>
    <dbReference type="NCBI Taxonomy" id="1277351"/>
    <lineage>
        <taxon>Archaea</taxon>
        <taxon>Methanobacteriati</taxon>
        <taxon>Methanobacteriota</taxon>
        <taxon>Stenosarchaea group</taxon>
        <taxon>Methanomicrobia</taxon>
        <taxon>Methanomicrobiales</taxon>
        <taxon>Methanospirillaceae</taxon>
        <taxon>Methanospirillum</taxon>
    </lineage>
</organism>
<feature type="repeat" description="TPR" evidence="1">
    <location>
        <begin position="162"/>
        <end position="195"/>
    </location>
</feature>
<proteinExistence type="predicted"/>
<comment type="caution">
    <text evidence="4">The sequence shown here is derived from an EMBL/GenBank/DDBJ whole genome shotgun (WGS) entry which is preliminary data.</text>
</comment>
<protein>
    <recommendedName>
        <fullName evidence="3">J domain-containing protein</fullName>
    </recommendedName>
</protein>
<dbReference type="PROSITE" id="PS00636">
    <property type="entry name" value="DNAJ_1"/>
    <property type="match status" value="1"/>
</dbReference>
<accession>A0A2V2N4I2</accession>
<dbReference type="EMBL" id="QGMZ01000038">
    <property type="protein sequence ID" value="PWR71097.1"/>
    <property type="molecule type" value="Genomic_DNA"/>
</dbReference>
<dbReference type="GeneID" id="97608938"/>
<keyword evidence="2" id="KW-0472">Membrane</keyword>
<keyword evidence="2" id="KW-1133">Transmembrane helix</keyword>
<dbReference type="Gene3D" id="1.10.287.110">
    <property type="entry name" value="DnaJ domain"/>
    <property type="match status" value="1"/>
</dbReference>
<dbReference type="PRINTS" id="PR00625">
    <property type="entry name" value="JDOMAIN"/>
</dbReference>